<sequence>MNGQRIHELVLLESLIKSNNINLDQFKKKIRSYDGYVDNNVINSVINVLSLNFYTAEGKDKYGGKGIVTFREDEFKMSKSFETLIKNEQFKELFTDVIRVALSKNKEYIQNERLTLYNKYTRKDVCRLLDWDTDNSATIFGYKVYQDTCPIFVTYSKSSDIDNNVKYEDQFLNQRIFKWYTRNPRKIDSPEVQKILSGSESGSMKIPLFIKKSDDEGKDFFYMGMVAVDKSSVVQESMPGKTGAVPVVTMNFVLNNSVPYDKYVSITDVPISAN</sequence>
<dbReference type="Pfam" id="PF11907">
    <property type="entry name" value="DUF3427"/>
    <property type="match status" value="1"/>
</dbReference>
<dbReference type="STRING" id="1122149.FD44_GL001875"/>
<gene>
    <name evidence="3" type="ORF">C5L31_000256</name>
</gene>
<dbReference type="EMBL" id="PUFO01000064">
    <property type="protein sequence ID" value="TDG75866.1"/>
    <property type="molecule type" value="Genomic_DNA"/>
</dbReference>
<evidence type="ECO:0000313" key="4">
    <source>
        <dbReference type="Proteomes" id="UP000294854"/>
    </source>
</evidence>
<feature type="domain" description="DUF8090" evidence="2">
    <location>
        <begin position="2"/>
        <end position="108"/>
    </location>
</feature>
<comment type="caution">
    <text evidence="3">The sequence shown here is derived from an EMBL/GenBank/DDBJ whole genome shotgun (WGS) entry which is preliminary data.</text>
</comment>
<dbReference type="AlphaFoldDB" id="A0A4R5NLN2"/>
<accession>A0A4R5NLN2</accession>
<dbReference type="OrthoDB" id="9802848at2"/>
<dbReference type="RefSeq" id="WP_056973903.1">
    <property type="nucleotide sequence ID" value="NZ_PUFO01000064.1"/>
</dbReference>
<reference evidence="3 4" key="1">
    <citation type="journal article" date="2019" name="Appl. Microbiol. Biotechnol.">
        <title>Uncovering carbohydrate metabolism through a genotype-phenotype association study of 56 lactic acid bacteria genomes.</title>
        <authorList>
            <person name="Buron-Moles G."/>
            <person name="Chailyan A."/>
            <person name="Dolejs I."/>
            <person name="Forster J."/>
            <person name="Miks M.H."/>
        </authorList>
    </citation>
    <scope>NUCLEOTIDE SEQUENCE [LARGE SCALE GENOMIC DNA]</scope>
    <source>
        <strain evidence="3 4">ATCC 49373</strain>
    </source>
</reference>
<evidence type="ECO:0000259" key="1">
    <source>
        <dbReference type="Pfam" id="PF11907"/>
    </source>
</evidence>
<dbReference type="Proteomes" id="UP000294854">
    <property type="component" value="Unassembled WGS sequence"/>
</dbReference>
<dbReference type="InterPro" id="IPR058403">
    <property type="entry name" value="DUF8090"/>
</dbReference>
<evidence type="ECO:0000313" key="3">
    <source>
        <dbReference type="EMBL" id="TDG75866.1"/>
    </source>
</evidence>
<dbReference type="InterPro" id="IPR021835">
    <property type="entry name" value="DUF3427"/>
</dbReference>
<dbReference type="Pfam" id="PF26350">
    <property type="entry name" value="DUF8090"/>
    <property type="match status" value="1"/>
</dbReference>
<proteinExistence type="predicted"/>
<name>A0A4R5NLN2_9LACO</name>
<evidence type="ECO:0000259" key="2">
    <source>
        <dbReference type="Pfam" id="PF26350"/>
    </source>
</evidence>
<protein>
    <recommendedName>
        <fullName evidence="5">DUF3427 domain-containing protein</fullName>
    </recommendedName>
</protein>
<evidence type="ECO:0008006" key="5">
    <source>
        <dbReference type="Google" id="ProtNLM"/>
    </source>
</evidence>
<feature type="domain" description="DUF3427" evidence="1">
    <location>
        <begin position="114"/>
        <end position="263"/>
    </location>
</feature>
<keyword evidence="4" id="KW-1185">Reference proteome</keyword>
<organism evidence="3 4">
    <name type="scientific">Secundilactobacillus malefermentans</name>
    <dbReference type="NCBI Taxonomy" id="176292"/>
    <lineage>
        <taxon>Bacteria</taxon>
        <taxon>Bacillati</taxon>
        <taxon>Bacillota</taxon>
        <taxon>Bacilli</taxon>
        <taxon>Lactobacillales</taxon>
        <taxon>Lactobacillaceae</taxon>
        <taxon>Secundilactobacillus</taxon>
    </lineage>
</organism>